<keyword evidence="1" id="KW-1133">Transmembrane helix</keyword>
<evidence type="ECO:0000256" key="1">
    <source>
        <dbReference type="SAM" id="Phobius"/>
    </source>
</evidence>
<dbReference type="RefSeq" id="WP_088076946.1">
    <property type="nucleotide sequence ID" value="NZ_JAHQCR010000060.1"/>
</dbReference>
<dbReference type="Proteomes" id="UP000790580">
    <property type="component" value="Unassembled WGS sequence"/>
</dbReference>
<keyword evidence="1" id="KW-0812">Transmembrane</keyword>
<dbReference type="NCBIfam" id="TIGR01218">
    <property type="entry name" value="Gpos_tandem_5TM"/>
    <property type="match status" value="1"/>
</dbReference>
<feature type="transmembrane region" description="Helical" evidence="1">
    <location>
        <begin position="72"/>
        <end position="96"/>
    </location>
</feature>
<protein>
    <submittedName>
        <fullName evidence="2">DUF443 domain-containing protein</fullName>
    </submittedName>
</protein>
<reference evidence="2 3" key="1">
    <citation type="submission" date="2021-06" db="EMBL/GenBank/DDBJ databases">
        <title>Bacillus sp. RD4P76, an endophyte from a halophyte.</title>
        <authorList>
            <person name="Sun J.-Q."/>
        </authorList>
    </citation>
    <scope>NUCLEOTIDE SEQUENCE [LARGE SCALE GENOMIC DNA]</scope>
    <source>
        <strain evidence="2 3">JCM 17098</strain>
    </source>
</reference>
<comment type="caution">
    <text evidence="2">The sequence shown here is derived from an EMBL/GenBank/DDBJ whole genome shotgun (WGS) entry which is preliminary data.</text>
</comment>
<proteinExistence type="predicted"/>
<gene>
    <name evidence="2" type="ORF">KS407_15245</name>
</gene>
<organism evidence="2 3">
    <name type="scientific">Evansella alkalicola</name>
    <dbReference type="NCBI Taxonomy" id="745819"/>
    <lineage>
        <taxon>Bacteria</taxon>
        <taxon>Bacillati</taxon>
        <taxon>Bacillota</taxon>
        <taxon>Bacilli</taxon>
        <taxon>Bacillales</taxon>
        <taxon>Bacillaceae</taxon>
        <taxon>Evansella</taxon>
    </lineage>
</organism>
<feature type="transmembrane region" description="Helical" evidence="1">
    <location>
        <begin position="154"/>
        <end position="176"/>
    </location>
</feature>
<dbReference type="EMBL" id="JAHQCR010000060">
    <property type="protein sequence ID" value="MBU9722771.1"/>
    <property type="molecule type" value="Genomic_DNA"/>
</dbReference>
<keyword evidence="3" id="KW-1185">Reference proteome</keyword>
<evidence type="ECO:0000313" key="2">
    <source>
        <dbReference type="EMBL" id="MBU9722771.1"/>
    </source>
</evidence>
<dbReference type="InterPro" id="IPR005915">
    <property type="entry name" value="Tandem_5TM"/>
</dbReference>
<sequence>MNCEFQKVKHNTRFRILKIEGQTYTLDLSQSIWNIIFPFLTWIVPNTIYRVDENELNQKLQLLDKNPPKNNISILLTGAIGIALGNFLTALTDYFYIQSTMLLNGIIAGLVMTLIIIVRFVLSNRNKNKFNQLIAPRLLSTERIWIRPKSVKHFLLASSMYIVFLAFFIAMFVLFITEGNLLFIFFASILSFLLLVINAVFVGDGTTTKVKFKKTNKQYNNQIYQ</sequence>
<dbReference type="Pfam" id="PF04276">
    <property type="entry name" value="DUF443"/>
    <property type="match status" value="1"/>
</dbReference>
<evidence type="ECO:0000313" key="3">
    <source>
        <dbReference type="Proteomes" id="UP000790580"/>
    </source>
</evidence>
<keyword evidence="1" id="KW-0472">Membrane</keyword>
<feature type="transmembrane region" description="Helical" evidence="1">
    <location>
        <begin position="182"/>
        <end position="203"/>
    </location>
</feature>
<accession>A0ABS6JVZ4</accession>
<name>A0ABS6JVZ4_9BACI</name>
<feature type="transmembrane region" description="Helical" evidence="1">
    <location>
        <begin position="102"/>
        <end position="122"/>
    </location>
</feature>